<accession>A0A9Y4JRI7</accession>
<dbReference type="InterPro" id="IPR013106">
    <property type="entry name" value="Ig_V-set"/>
</dbReference>
<evidence type="ECO:0000256" key="2">
    <source>
        <dbReference type="SAM" id="SignalP"/>
    </source>
</evidence>
<dbReference type="SUPFAM" id="SSF48726">
    <property type="entry name" value="Immunoglobulin"/>
    <property type="match status" value="1"/>
</dbReference>
<protein>
    <submittedName>
        <fullName evidence="5">Uncharacterized protein LOC103354122 isoform X2</fullName>
    </submittedName>
</protein>
<keyword evidence="4" id="KW-1185">Reference proteome</keyword>
<dbReference type="InterPro" id="IPR003599">
    <property type="entry name" value="Ig_sub"/>
</dbReference>
<proteinExistence type="predicted"/>
<dbReference type="Proteomes" id="UP000694891">
    <property type="component" value="Unplaced"/>
</dbReference>
<dbReference type="InterPro" id="IPR007110">
    <property type="entry name" value="Ig-like_dom"/>
</dbReference>
<sequence>MQKGFILIFIQIVWISSTLSRSDAAHYLHFLLGCKAVIPCQYYSQQSEAFSWFYKKDETSTETQIFHQNKNGVQHHQDSTKRSVTSNLSLVISHVTESDEGMYSCQNCDKGNCQRGQTTVIRVNKDANGSLICRAEQKFDGYTTATSPNVPSTAFNTTPGGHKEPEYQTSVVYGVSVALSCLSLMALLIFYLRLRLWEACSVHRCSCGLAGRAEEETPVVYSSIIIRKTAKAHTRVTYNDCIYSEIKV</sequence>
<feature type="transmembrane region" description="Helical" evidence="1">
    <location>
        <begin position="171"/>
        <end position="194"/>
    </location>
</feature>
<dbReference type="InterPro" id="IPR036179">
    <property type="entry name" value="Ig-like_dom_sf"/>
</dbReference>
<keyword evidence="1" id="KW-1133">Transmembrane helix</keyword>
<evidence type="ECO:0000256" key="1">
    <source>
        <dbReference type="SAM" id="Phobius"/>
    </source>
</evidence>
<keyword evidence="2" id="KW-0732">Signal</keyword>
<feature type="signal peptide" evidence="2">
    <location>
        <begin position="1"/>
        <end position="24"/>
    </location>
</feature>
<organism evidence="4 5">
    <name type="scientific">Stegastes partitus</name>
    <name type="common">bicolor damselfish</name>
    <dbReference type="NCBI Taxonomy" id="144197"/>
    <lineage>
        <taxon>Eukaryota</taxon>
        <taxon>Metazoa</taxon>
        <taxon>Chordata</taxon>
        <taxon>Craniata</taxon>
        <taxon>Vertebrata</taxon>
        <taxon>Euteleostomi</taxon>
        <taxon>Actinopterygii</taxon>
        <taxon>Neopterygii</taxon>
        <taxon>Teleostei</taxon>
        <taxon>Neoteleostei</taxon>
        <taxon>Acanthomorphata</taxon>
        <taxon>Ovalentaria</taxon>
        <taxon>Pomacentridae</taxon>
        <taxon>Stegastes</taxon>
    </lineage>
</organism>
<dbReference type="PROSITE" id="PS51257">
    <property type="entry name" value="PROKAR_LIPOPROTEIN"/>
    <property type="match status" value="1"/>
</dbReference>
<keyword evidence="1" id="KW-0472">Membrane</keyword>
<dbReference type="Gene3D" id="2.60.40.10">
    <property type="entry name" value="Immunoglobulins"/>
    <property type="match status" value="1"/>
</dbReference>
<dbReference type="SMART" id="SM00409">
    <property type="entry name" value="IG"/>
    <property type="match status" value="1"/>
</dbReference>
<evidence type="ECO:0000259" key="3">
    <source>
        <dbReference type="PROSITE" id="PS50835"/>
    </source>
</evidence>
<dbReference type="CDD" id="cd00096">
    <property type="entry name" value="Ig"/>
    <property type="match status" value="1"/>
</dbReference>
<gene>
    <name evidence="5" type="primary">LOC103354122</name>
</gene>
<evidence type="ECO:0000313" key="4">
    <source>
        <dbReference type="Proteomes" id="UP000694891"/>
    </source>
</evidence>
<dbReference type="InterPro" id="IPR013783">
    <property type="entry name" value="Ig-like_fold"/>
</dbReference>
<evidence type="ECO:0000313" key="5">
    <source>
        <dbReference type="RefSeq" id="XP_008275616.1"/>
    </source>
</evidence>
<reference evidence="5" key="1">
    <citation type="submission" date="2025-08" db="UniProtKB">
        <authorList>
            <consortium name="RefSeq"/>
        </authorList>
    </citation>
    <scope>IDENTIFICATION</scope>
</reference>
<name>A0A9Y4JRI7_9TELE</name>
<feature type="chain" id="PRO_5041330148" evidence="2">
    <location>
        <begin position="25"/>
        <end position="248"/>
    </location>
</feature>
<dbReference type="RefSeq" id="XP_008275616.1">
    <property type="nucleotide sequence ID" value="XM_008277394.1"/>
</dbReference>
<dbReference type="Pfam" id="PF07686">
    <property type="entry name" value="V-set"/>
    <property type="match status" value="1"/>
</dbReference>
<dbReference type="GeneID" id="103354122"/>
<keyword evidence="1" id="KW-0812">Transmembrane</keyword>
<feature type="domain" description="Ig-like" evidence="3">
    <location>
        <begin position="32"/>
        <end position="106"/>
    </location>
</feature>
<dbReference type="AlphaFoldDB" id="A0A9Y4JRI7"/>
<dbReference type="PROSITE" id="PS50835">
    <property type="entry name" value="IG_LIKE"/>
    <property type="match status" value="1"/>
</dbReference>